<keyword evidence="7" id="KW-1185">Reference proteome</keyword>
<dbReference type="PRINTS" id="PR00455">
    <property type="entry name" value="HTHTETR"/>
</dbReference>
<dbReference type="GO" id="GO:0003677">
    <property type="term" value="F:DNA binding"/>
    <property type="evidence" value="ECO:0007669"/>
    <property type="project" value="UniProtKB-UniRule"/>
</dbReference>
<dbReference type="InterPro" id="IPR009057">
    <property type="entry name" value="Homeodomain-like_sf"/>
</dbReference>
<accession>A0AAJ4RDN6</accession>
<dbReference type="EMBL" id="CP027432">
    <property type="protein sequence ID" value="QCI28562.1"/>
    <property type="molecule type" value="Genomic_DNA"/>
</dbReference>
<name>A0AAJ4RDN6_9BACT</name>
<evidence type="ECO:0000313" key="4">
    <source>
        <dbReference type="EMBL" id="QCI28562.1"/>
    </source>
</evidence>
<dbReference type="PROSITE" id="PS50977">
    <property type="entry name" value="HTH_TETR_2"/>
    <property type="match status" value="1"/>
</dbReference>
<organism evidence="5 6">
    <name type="scientific">Caminibacter pacificus</name>
    <dbReference type="NCBI Taxonomy" id="1424653"/>
    <lineage>
        <taxon>Bacteria</taxon>
        <taxon>Pseudomonadati</taxon>
        <taxon>Campylobacterota</taxon>
        <taxon>Epsilonproteobacteria</taxon>
        <taxon>Nautiliales</taxon>
        <taxon>Nautiliaceae</taxon>
        <taxon>Caminibacter</taxon>
    </lineage>
</organism>
<gene>
    <name evidence="4" type="ORF">C6V80_06180</name>
    <name evidence="5" type="ORF">EDC58_0190</name>
</gene>
<dbReference type="PANTHER" id="PTHR30328">
    <property type="entry name" value="TRANSCRIPTIONAL REPRESSOR"/>
    <property type="match status" value="1"/>
</dbReference>
<dbReference type="InterPro" id="IPR001647">
    <property type="entry name" value="HTH_TetR"/>
</dbReference>
<dbReference type="AlphaFoldDB" id="A0AAJ4RDN6"/>
<dbReference type="InterPro" id="IPR050109">
    <property type="entry name" value="HTH-type_TetR-like_transc_reg"/>
</dbReference>
<keyword evidence="1 2" id="KW-0238">DNA-binding</keyword>
<evidence type="ECO:0000313" key="6">
    <source>
        <dbReference type="Proteomes" id="UP000272781"/>
    </source>
</evidence>
<dbReference type="Proteomes" id="UP000298805">
    <property type="component" value="Chromosome"/>
</dbReference>
<evidence type="ECO:0000313" key="7">
    <source>
        <dbReference type="Proteomes" id="UP000298805"/>
    </source>
</evidence>
<dbReference type="SUPFAM" id="SSF46689">
    <property type="entry name" value="Homeodomain-like"/>
    <property type="match status" value="1"/>
</dbReference>
<sequence length="180" mass="21113">MKERILKTALKHFAKSGYENTSMKEIAEDLGITKPALYYHYKSKNDLYNEIFKHHFLTLKFQKQPTNEENIIHYIKTMSKFFHQNPDIAKLFAKELSCEGEHLQEETLKIMSKTIKFLQESLPNDINPFFIQTLIISAFTTFQNTLNLRKKVSKLIQKSPDFNIDDEITTTILSYIKAKS</sequence>
<dbReference type="RefSeq" id="WP_123351624.1">
    <property type="nucleotide sequence ID" value="NZ_CP027432.2"/>
</dbReference>
<feature type="domain" description="HTH tetR-type" evidence="3">
    <location>
        <begin position="1"/>
        <end position="59"/>
    </location>
</feature>
<dbReference type="Pfam" id="PF00440">
    <property type="entry name" value="TetR_N"/>
    <property type="match status" value="1"/>
</dbReference>
<dbReference type="EMBL" id="RJVK01000001">
    <property type="protein sequence ID" value="ROR40711.1"/>
    <property type="molecule type" value="Genomic_DNA"/>
</dbReference>
<reference evidence="7" key="1">
    <citation type="submission" date="2018-03" db="EMBL/GenBank/DDBJ databases">
        <title>A comparative analysis of the Nautiliaceae.</title>
        <authorList>
            <person name="Grosche A."/>
            <person name="Smedile F."/>
            <person name="Vetriani C."/>
        </authorList>
    </citation>
    <scope>NUCLEOTIDE SEQUENCE [LARGE SCALE GENOMIC DNA]</scope>
    <source>
        <strain evidence="7">TB6</strain>
    </source>
</reference>
<dbReference type="PANTHER" id="PTHR30328:SF54">
    <property type="entry name" value="HTH-TYPE TRANSCRIPTIONAL REPRESSOR SCO4008"/>
    <property type="match status" value="1"/>
</dbReference>
<evidence type="ECO:0000256" key="2">
    <source>
        <dbReference type="PROSITE-ProRule" id="PRU00335"/>
    </source>
</evidence>
<evidence type="ECO:0000259" key="3">
    <source>
        <dbReference type="PROSITE" id="PS50977"/>
    </source>
</evidence>
<dbReference type="Gene3D" id="1.10.357.10">
    <property type="entry name" value="Tetracycline Repressor, domain 2"/>
    <property type="match status" value="1"/>
</dbReference>
<evidence type="ECO:0000313" key="5">
    <source>
        <dbReference type="EMBL" id="ROR40711.1"/>
    </source>
</evidence>
<reference evidence="4" key="3">
    <citation type="submission" date="2019-06" db="EMBL/GenBank/DDBJ databases">
        <title>A comparative analysis of the Nautiliaceae.</title>
        <authorList>
            <person name="Grosche A."/>
            <person name="Smedile F."/>
            <person name="Vetriani C."/>
        </authorList>
    </citation>
    <scope>NUCLEOTIDE SEQUENCE</scope>
    <source>
        <strain evidence="4">TB6</strain>
    </source>
</reference>
<reference evidence="5 6" key="2">
    <citation type="submission" date="2018-11" db="EMBL/GenBank/DDBJ databases">
        <title>Genomic Encyclopedia of Type Strains, Phase IV (KMG-IV): sequencing the most valuable type-strain genomes for metagenomic binning, comparative biology and taxonomic classification.</title>
        <authorList>
            <person name="Goeker M."/>
        </authorList>
    </citation>
    <scope>NUCLEOTIDE SEQUENCE [LARGE SCALE GENOMIC DNA]</scope>
    <source>
        <strain evidence="5 6">DSM 27783</strain>
    </source>
</reference>
<feature type="DNA-binding region" description="H-T-H motif" evidence="2">
    <location>
        <begin position="22"/>
        <end position="41"/>
    </location>
</feature>
<dbReference type="Proteomes" id="UP000272781">
    <property type="component" value="Unassembled WGS sequence"/>
</dbReference>
<proteinExistence type="predicted"/>
<protein>
    <submittedName>
        <fullName evidence="5">TetR family transcriptional regulator</fullName>
    </submittedName>
    <submittedName>
        <fullName evidence="4">TetR/AcrR family transcriptional regulator</fullName>
    </submittedName>
</protein>
<evidence type="ECO:0000256" key="1">
    <source>
        <dbReference type="ARBA" id="ARBA00023125"/>
    </source>
</evidence>